<dbReference type="InterPro" id="IPR023271">
    <property type="entry name" value="Aquaporin-like"/>
</dbReference>
<reference evidence="6 7" key="1">
    <citation type="submission" date="2019-05" db="EMBL/GenBank/DDBJ databases">
        <title>Another draft genome of Portunus trituberculatus and its Hox gene families provides insights of decapod evolution.</title>
        <authorList>
            <person name="Jeong J.-H."/>
            <person name="Song I."/>
            <person name="Kim S."/>
            <person name="Choi T."/>
            <person name="Kim D."/>
            <person name="Ryu S."/>
            <person name="Kim W."/>
        </authorList>
    </citation>
    <scope>NUCLEOTIDE SEQUENCE [LARGE SCALE GENOMIC DNA]</scope>
    <source>
        <tissue evidence="6">Muscle</tissue>
    </source>
</reference>
<dbReference type="SUPFAM" id="SSF81338">
    <property type="entry name" value="Aquaporin-like"/>
    <property type="match status" value="1"/>
</dbReference>
<keyword evidence="3 5" id="KW-1133">Transmembrane helix</keyword>
<evidence type="ECO:0000256" key="4">
    <source>
        <dbReference type="ARBA" id="ARBA00023136"/>
    </source>
</evidence>
<dbReference type="AlphaFoldDB" id="A0A5B7D3M6"/>
<dbReference type="GO" id="GO:0016020">
    <property type="term" value="C:membrane"/>
    <property type="evidence" value="ECO:0007669"/>
    <property type="project" value="UniProtKB-SubCell"/>
</dbReference>
<name>A0A5B7D3M6_PORTR</name>
<keyword evidence="2 5" id="KW-0812">Transmembrane</keyword>
<proteinExistence type="predicted"/>
<feature type="transmembrane region" description="Helical" evidence="5">
    <location>
        <begin position="12"/>
        <end position="31"/>
    </location>
</feature>
<evidence type="ECO:0000313" key="7">
    <source>
        <dbReference type="Proteomes" id="UP000324222"/>
    </source>
</evidence>
<keyword evidence="7" id="KW-1185">Reference proteome</keyword>
<protein>
    <submittedName>
        <fullName evidence="6">Neurogenic protein big brain</fullName>
    </submittedName>
</protein>
<dbReference type="Proteomes" id="UP000324222">
    <property type="component" value="Unassembled WGS sequence"/>
</dbReference>
<accession>A0A5B7D3M6</accession>
<comment type="caution">
    <text evidence="6">The sequence shown here is derived from an EMBL/GenBank/DDBJ whole genome shotgun (WGS) entry which is preliminary data.</text>
</comment>
<keyword evidence="4 5" id="KW-0472">Membrane</keyword>
<organism evidence="6 7">
    <name type="scientific">Portunus trituberculatus</name>
    <name type="common">Swimming crab</name>
    <name type="synonym">Neptunus trituberculatus</name>
    <dbReference type="NCBI Taxonomy" id="210409"/>
    <lineage>
        <taxon>Eukaryota</taxon>
        <taxon>Metazoa</taxon>
        <taxon>Ecdysozoa</taxon>
        <taxon>Arthropoda</taxon>
        <taxon>Crustacea</taxon>
        <taxon>Multicrustacea</taxon>
        <taxon>Malacostraca</taxon>
        <taxon>Eumalacostraca</taxon>
        <taxon>Eucarida</taxon>
        <taxon>Decapoda</taxon>
        <taxon>Pleocyemata</taxon>
        <taxon>Brachyura</taxon>
        <taxon>Eubrachyura</taxon>
        <taxon>Portunoidea</taxon>
        <taxon>Portunidae</taxon>
        <taxon>Portuninae</taxon>
        <taxon>Portunus</taxon>
    </lineage>
</organism>
<evidence type="ECO:0000256" key="3">
    <source>
        <dbReference type="ARBA" id="ARBA00022989"/>
    </source>
</evidence>
<gene>
    <name evidence="6" type="primary">bib_0</name>
    <name evidence="6" type="ORF">E2C01_008318</name>
</gene>
<comment type="subcellular location">
    <subcellularLocation>
        <location evidence="1">Membrane</location>
        <topology evidence="1">Multi-pass membrane protein</topology>
    </subcellularLocation>
</comment>
<sequence>MVFYNYRVLQVYWVAPLVGGMTGGLIYEYIFNPHRVPRSRKDSMDGGK</sequence>
<evidence type="ECO:0000256" key="5">
    <source>
        <dbReference type="SAM" id="Phobius"/>
    </source>
</evidence>
<dbReference type="EMBL" id="VSRR010000433">
    <property type="protein sequence ID" value="MPC15524.1"/>
    <property type="molecule type" value="Genomic_DNA"/>
</dbReference>
<evidence type="ECO:0000256" key="1">
    <source>
        <dbReference type="ARBA" id="ARBA00004141"/>
    </source>
</evidence>
<evidence type="ECO:0000313" key="6">
    <source>
        <dbReference type="EMBL" id="MPC15524.1"/>
    </source>
</evidence>
<evidence type="ECO:0000256" key="2">
    <source>
        <dbReference type="ARBA" id="ARBA00022692"/>
    </source>
</evidence>
<dbReference type="Gene3D" id="1.20.1080.10">
    <property type="entry name" value="Glycerol uptake facilitator protein"/>
    <property type="match status" value="1"/>
</dbReference>